<gene>
    <name evidence="8" type="ORF">M0L44_18555</name>
</gene>
<comment type="similarity">
    <text evidence="1">Belongs to the ABC transporter superfamily.</text>
</comment>
<dbReference type="SUPFAM" id="SSF52540">
    <property type="entry name" value="P-loop containing nucleoside triphosphate hydrolases"/>
    <property type="match status" value="1"/>
</dbReference>
<keyword evidence="2" id="KW-0813">Transport</keyword>
<dbReference type="InterPro" id="IPR032823">
    <property type="entry name" value="BCA_ABC_TP_C"/>
</dbReference>
<evidence type="ECO:0000256" key="2">
    <source>
        <dbReference type="ARBA" id="ARBA00022448"/>
    </source>
</evidence>
<evidence type="ECO:0000313" key="9">
    <source>
        <dbReference type="Proteomes" id="UP001204851"/>
    </source>
</evidence>
<keyword evidence="5 8" id="KW-0067">ATP-binding</keyword>
<dbReference type="SMART" id="SM00382">
    <property type="entry name" value="AAA"/>
    <property type="match status" value="1"/>
</dbReference>
<dbReference type="GO" id="GO:0005524">
    <property type="term" value="F:ATP binding"/>
    <property type="evidence" value="ECO:0007669"/>
    <property type="project" value="UniProtKB-KW"/>
</dbReference>
<evidence type="ECO:0000259" key="7">
    <source>
        <dbReference type="PROSITE" id="PS50893"/>
    </source>
</evidence>
<keyword evidence="3" id="KW-1003">Cell membrane</keyword>
<dbReference type="EMBL" id="JAMXMC010000012">
    <property type="protein sequence ID" value="MCO5978702.1"/>
    <property type="molecule type" value="Genomic_DNA"/>
</dbReference>
<dbReference type="RefSeq" id="WP_252771494.1">
    <property type="nucleotide sequence ID" value="NZ_JAMXMC010000012.1"/>
</dbReference>
<keyword evidence="3" id="KW-0472">Membrane</keyword>
<evidence type="ECO:0000256" key="3">
    <source>
        <dbReference type="ARBA" id="ARBA00022475"/>
    </source>
</evidence>
<keyword evidence="6" id="KW-0029">Amino-acid transport</keyword>
<dbReference type="Proteomes" id="UP001204851">
    <property type="component" value="Unassembled WGS sequence"/>
</dbReference>
<evidence type="ECO:0000256" key="5">
    <source>
        <dbReference type="ARBA" id="ARBA00022840"/>
    </source>
</evidence>
<keyword evidence="9" id="KW-1185">Reference proteome</keyword>
<organism evidence="8 9">
    <name type="scientific">Ideonella oryzae</name>
    <dbReference type="NCBI Taxonomy" id="2937441"/>
    <lineage>
        <taxon>Bacteria</taxon>
        <taxon>Pseudomonadati</taxon>
        <taxon>Pseudomonadota</taxon>
        <taxon>Betaproteobacteria</taxon>
        <taxon>Burkholderiales</taxon>
        <taxon>Sphaerotilaceae</taxon>
        <taxon>Ideonella</taxon>
    </lineage>
</organism>
<feature type="domain" description="ABC transporter" evidence="7">
    <location>
        <begin position="13"/>
        <end position="247"/>
    </location>
</feature>
<evidence type="ECO:0000256" key="4">
    <source>
        <dbReference type="ARBA" id="ARBA00022741"/>
    </source>
</evidence>
<dbReference type="Pfam" id="PF12399">
    <property type="entry name" value="BCA_ABC_TP_C"/>
    <property type="match status" value="1"/>
</dbReference>
<protein>
    <submittedName>
        <fullName evidence="8">ABC transporter ATP-binding protein</fullName>
    </submittedName>
</protein>
<evidence type="ECO:0000256" key="1">
    <source>
        <dbReference type="ARBA" id="ARBA00005417"/>
    </source>
</evidence>
<dbReference type="CDD" id="cd03224">
    <property type="entry name" value="ABC_TM1139_LivF_branched"/>
    <property type="match status" value="1"/>
</dbReference>
<dbReference type="InterPro" id="IPR003439">
    <property type="entry name" value="ABC_transporter-like_ATP-bd"/>
</dbReference>
<evidence type="ECO:0000313" key="8">
    <source>
        <dbReference type="EMBL" id="MCO5978702.1"/>
    </source>
</evidence>
<dbReference type="PROSITE" id="PS50893">
    <property type="entry name" value="ABC_TRANSPORTER_2"/>
    <property type="match status" value="1"/>
</dbReference>
<proteinExistence type="inferred from homology"/>
<name>A0ABT1BTG2_9BURK</name>
<dbReference type="InterPro" id="IPR003593">
    <property type="entry name" value="AAA+_ATPase"/>
</dbReference>
<dbReference type="InterPro" id="IPR017871">
    <property type="entry name" value="ABC_transporter-like_CS"/>
</dbReference>
<accession>A0ABT1BTG2</accession>
<dbReference type="InterPro" id="IPR027417">
    <property type="entry name" value="P-loop_NTPase"/>
</dbReference>
<keyword evidence="4" id="KW-0547">Nucleotide-binding</keyword>
<dbReference type="Pfam" id="PF00005">
    <property type="entry name" value="ABC_tran"/>
    <property type="match status" value="1"/>
</dbReference>
<dbReference type="PANTHER" id="PTHR43820:SF6">
    <property type="entry name" value="ABC TRANSPORTER ATP-BINDING PROTEIN"/>
    <property type="match status" value="1"/>
</dbReference>
<comment type="caution">
    <text evidence="8">The sequence shown here is derived from an EMBL/GenBank/DDBJ whole genome shotgun (WGS) entry which is preliminary data.</text>
</comment>
<evidence type="ECO:0000256" key="6">
    <source>
        <dbReference type="ARBA" id="ARBA00022970"/>
    </source>
</evidence>
<reference evidence="8 9" key="1">
    <citation type="submission" date="2022-06" db="EMBL/GenBank/DDBJ databases">
        <title>Ideonella sp. NS12-5 Genome sequencing and assembly.</title>
        <authorList>
            <person name="Jung Y."/>
        </authorList>
    </citation>
    <scope>NUCLEOTIDE SEQUENCE [LARGE SCALE GENOMIC DNA]</scope>
    <source>
        <strain evidence="8 9">NS12-5</strain>
    </source>
</reference>
<dbReference type="PROSITE" id="PS00211">
    <property type="entry name" value="ABC_TRANSPORTER_1"/>
    <property type="match status" value="1"/>
</dbReference>
<dbReference type="Gene3D" id="3.40.50.300">
    <property type="entry name" value="P-loop containing nucleotide triphosphate hydrolases"/>
    <property type="match status" value="1"/>
</dbReference>
<sequence>MTAETASERPLLLEVENLSVAYGKIEALSGVSLRVRQGEIVTVIGPNGAGKSTLLGALMGALPARDGRITLAGRVQGALQVEARAEQGLALVPETRALFASMTVEDNLRLGAYRFRGEGAARHAQALDEVYALFPRLQERRRQEAATLSGGERQMLALGRALMGRPQLLMLDEPSLGLAPLIVRDIFRIIVQLRAQGVSILLVEQNARAALHVADHAYVLELGRVAMEGPAAALAHDPRVIEAYLGAQAKHQELLTT</sequence>
<dbReference type="PANTHER" id="PTHR43820">
    <property type="entry name" value="HIGH-AFFINITY BRANCHED-CHAIN AMINO ACID TRANSPORT ATP-BINDING PROTEIN LIVF"/>
    <property type="match status" value="1"/>
</dbReference>
<dbReference type="InterPro" id="IPR052156">
    <property type="entry name" value="BCAA_Transport_ATP-bd_LivF"/>
</dbReference>